<keyword evidence="5" id="KW-0325">Glycoprotein</keyword>
<dbReference type="Pfam" id="PF05577">
    <property type="entry name" value="Peptidase_S28"/>
    <property type="match status" value="1"/>
</dbReference>
<evidence type="ECO:0000313" key="8">
    <source>
        <dbReference type="Proteomes" id="UP000317650"/>
    </source>
</evidence>
<dbReference type="FunFam" id="1.20.120.980:FF:000005">
    <property type="entry name" value="Clan SC, family S28, unassigned serine peptidase"/>
    <property type="match status" value="1"/>
</dbReference>
<accession>A0A4S8KEE3</accession>
<proteinExistence type="inferred from homology"/>
<dbReference type="Gene3D" id="3.40.50.1820">
    <property type="entry name" value="alpha/beta hydrolase"/>
    <property type="match status" value="1"/>
</dbReference>
<dbReference type="InterPro" id="IPR042269">
    <property type="entry name" value="Ser_carbopepase_S28_SKS"/>
</dbReference>
<dbReference type="GO" id="GO:0005773">
    <property type="term" value="C:vacuole"/>
    <property type="evidence" value="ECO:0007669"/>
    <property type="project" value="TreeGrafter"/>
</dbReference>
<name>A0A4S8KEE3_MUSBA</name>
<feature type="chain" id="PRO_5020274333" description="Serine protease EDA2" evidence="6">
    <location>
        <begin position="23"/>
        <end position="209"/>
    </location>
</feature>
<organism evidence="7 8">
    <name type="scientific">Musa balbisiana</name>
    <name type="common">Banana</name>
    <dbReference type="NCBI Taxonomy" id="52838"/>
    <lineage>
        <taxon>Eukaryota</taxon>
        <taxon>Viridiplantae</taxon>
        <taxon>Streptophyta</taxon>
        <taxon>Embryophyta</taxon>
        <taxon>Tracheophyta</taxon>
        <taxon>Spermatophyta</taxon>
        <taxon>Magnoliopsida</taxon>
        <taxon>Liliopsida</taxon>
        <taxon>Zingiberales</taxon>
        <taxon>Musaceae</taxon>
        <taxon>Musa</taxon>
    </lineage>
</organism>
<sequence length="209" mass="23271">MHMRTLIGIISLLLLLLSFPSALESYGLRRLQEKGGYLTQEEHWFHQTLDHFSPTEHLHGKYNMSEYESAWFVIGSSYAGALSAWFHLKFPHLTCGSLASSASILASYNFIEYDQQVGESAGAECKAVLQEITALVDRKLEEEGQQVKNLFGAAKISNNVDFLYLLADAAAAAFQYGFPDDLCSPLVDAKTNGKDLLVVWNSAQQRCNK</sequence>
<reference evidence="7 8" key="1">
    <citation type="journal article" date="2019" name="Nat. Plants">
        <title>Genome sequencing of Musa balbisiana reveals subgenome evolution and function divergence in polyploid bananas.</title>
        <authorList>
            <person name="Yao X."/>
        </authorList>
    </citation>
    <scope>NUCLEOTIDE SEQUENCE [LARGE SCALE GENOMIC DNA]</scope>
    <source>
        <strain evidence="8">cv. DH-PKW</strain>
        <tissue evidence="7">Leaves</tissue>
    </source>
</reference>
<evidence type="ECO:0000256" key="6">
    <source>
        <dbReference type="SAM" id="SignalP"/>
    </source>
</evidence>
<keyword evidence="4" id="KW-0378">Hydrolase</keyword>
<dbReference type="EMBL" id="PYDT01000001">
    <property type="protein sequence ID" value="THU73610.1"/>
    <property type="molecule type" value="Genomic_DNA"/>
</dbReference>
<protein>
    <recommendedName>
        <fullName evidence="9">Serine protease EDA2</fullName>
    </recommendedName>
</protein>
<dbReference type="GO" id="GO:0006508">
    <property type="term" value="P:proteolysis"/>
    <property type="evidence" value="ECO:0007669"/>
    <property type="project" value="UniProtKB-KW"/>
</dbReference>
<dbReference type="Proteomes" id="UP000317650">
    <property type="component" value="Chromosome 4"/>
</dbReference>
<evidence type="ECO:0000256" key="5">
    <source>
        <dbReference type="ARBA" id="ARBA00023180"/>
    </source>
</evidence>
<evidence type="ECO:0008006" key="9">
    <source>
        <dbReference type="Google" id="ProtNLM"/>
    </source>
</evidence>
<dbReference type="PANTHER" id="PTHR11010">
    <property type="entry name" value="PROTEASE S28 PRO-X CARBOXYPEPTIDASE-RELATED"/>
    <property type="match status" value="1"/>
</dbReference>
<dbReference type="InterPro" id="IPR029058">
    <property type="entry name" value="AB_hydrolase_fold"/>
</dbReference>
<evidence type="ECO:0000256" key="1">
    <source>
        <dbReference type="ARBA" id="ARBA00011079"/>
    </source>
</evidence>
<comment type="caution">
    <text evidence="7">The sequence shown here is derived from an EMBL/GenBank/DDBJ whole genome shotgun (WGS) entry which is preliminary data.</text>
</comment>
<keyword evidence="2" id="KW-0645">Protease</keyword>
<dbReference type="AlphaFoldDB" id="A0A4S8KEE3"/>
<feature type="signal peptide" evidence="6">
    <location>
        <begin position="1"/>
        <end position="22"/>
    </location>
</feature>
<evidence type="ECO:0000256" key="4">
    <source>
        <dbReference type="ARBA" id="ARBA00022801"/>
    </source>
</evidence>
<dbReference type="Gene3D" id="1.20.120.980">
    <property type="entry name" value="Serine carboxypeptidase S28, SKS domain"/>
    <property type="match status" value="1"/>
</dbReference>
<evidence type="ECO:0000256" key="2">
    <source>
        <dbReference type="ARBA" id="ARBA00022670"/>
    </source>
</evidence>
<gene>
    <name evidence="7" type="ORF">C4D60_Mb04t24660</name>
</gene>
<dbReference type="PANTHER" id="PTHR11010:SF11">
    <property type="entry name" value="THYMUS-SPECIFIC SERINE PROTEASE"/>
    <property type="match status" value="1"/>
</dbReference>
<dbReference type="GO" id="GO:0008239">
    <property type="term" value="F:dipeptidyl-peptidase activity"/>
    <property type="evidence" value="ECO:0007669"/>
    <property type="project" value="TreeGrafter"/>
</dbReference>
<dbReference type="InterPro" id="IPR008758">
    <property type="entry name" value="Peptidase_S28"/>
</dbReference>
<keyword evidence="3 6" id="KW-0732">Signal</keyword>
<keyword evidence="8" id="KW-1185">Reference proteome</keyword>
<comment type="similarity">
    <text evidence="1">Belongs to the peptidase S28 family.</text>
</comment>
<dbReference type="GO" id="GO:0070008">
    <property type="term" value="F:serine-type exopeptidase activity"/>
    <property type="evidence" value="ECO:0007669"/>
    <property type="project" value="InterPro"/>
</dbReference>
<evidence type="ECO:0000313" key="7">
    <source>
        <dbReference type="EMBL" id="THU73610.1"/>
    </source>
</evidence>
<evidence type="ECO:0000256" key="3">
    <source>
        <dbReference type="ARBA" id="ARBA00022729"/>
    </source>
</evidence>